<evidence type="ECO:0000313" key="5">
    <source>
        <dbReference type="Proteomes" id="UP000051184"/>
    </source>
</evidence>
<dbReference type="RefSeq" id="WP_058316602.1">
    <property type="nucleotide sequence ID" value="NZ_CYTO01000005.1"/>
</dbReference>
<feature type="signal peptide" evidence="2">
    <location>
        <begin position="1"/>
        <end position="30"/>
    </location>
</feature>
<dbReference type="OrthoDB" id="9815602at2"/>
<evidence type="ECO:0000256" key="2">
    <source>
        <dbReference type="SAM" id="SignalP"/>
    </source>
</evidence>
<dbReference type="SMART" id="SM00062">
    <property type="entry name" value="PBPb"/>
    <property type="match status" value="1"/>
</dbReference>
<evidence type="ECO:0000256" key="1">
    <source>
        <dbReference type="ARBA" id="ARBA00010742"/>
    </source>
</evidence>
<organism evidence="4 5">
    <name type="scientific">Cognatishimia activa</name>
    <dbReference type="NCBI Taxonomy" id="1715691"/>
    <lineage>
        <taxon>Bacteria</taxon>
        <taxon>Pseudomonadati</taxon>
        <taxon>Pseudomonadota</taxon>
        <taxon>Alphaproteobacteria</taxon>
        <taxon>Rhodobacterales</taxon>
        <taxon>Paracoccaceae</taxon>
        <taxon>Cognatishimia</taxon>
    </lineage>
</organism>
<proteinExistence type="inferred from homology"/>
<keyword evidence="5" id="KW-1185">Reference proteome</keyword>
<feature type="domain" description="Solute-binding protein family 3/N-terminal" evidence="3">
    <location>
        <begin position="33"/>
        <end position="277"/>
    </location>
</feature>
<evidence type="ECO:0000313" key="4">
    <source>
        <dbReference type="EMBL" id="CUK27262.1"/>
    </source>
</evidence>
<accession>A0A0P1IUD3</accession>
<dbReference type="EMBL" id="CYUE01000022">
    <property type="protein sequence ID" value="CUK27262.1"/>
    <property type="molecule type" value="Genomic_DNA"/>
</dbReference>
<comment type="similarity">
    <text evidence="1">Belongs to the bacterial solute-binding protein SsuA/TauA family.</text>
</comment>
<gene>
    <name evidence="4" type="ORF">TA5114_03090</name>
</gene>
<feature type="chain" id="PRO_5006065624" evidence="2">
    <location>
        <begin position="31"/>
        <end position="328"/>
    </location>
</feature>
<dbReference type="SUPFAM" id="SSF53850">
    <property type="entry name" value="Periplasmic binding protein-like II"/>
    <property type="match status" value="1"/>
</dbReference>
<name>A0A0P1IUD3_9RHOB</name>
<dbReference type="InterPro" id="IPR001638">
    <property type="entry name" value="Solute-binding_3/MltF_N"/>
</dbReference>
<dbReference type="PANTHER" id="PTHR30024">
    <property type="entry name" value="ALIPHATIC SULFONATES-BINDING PROTEIN-RELATED"/>
    <property type="match status" value="1"/>
</dbReference>
<evidence type="ECO:0000259" key="3">
    <source>
        <dbReference type="SMART" id="SM00062"/>
    </source>
</evidence>
<sequence length="328" mass="34547">MKHLSRLARNAVGAATTLIFSAAMGSSAFAADQVKVGVFPVSSSLPYFVAKERGYFADEGIETEAATLIGGPALLGGLISGQIDVAANLVTIEGMNGNILKPGVATYIAVNGQNAEWQMEQFVVGADHPAKSIADLKGAKILSAPGPANLAMAKAVLAANGLKEGDYQLDQVDMGQHVGALQAGTFDAGYTLEPAGMISVNLGATRLLEAGIISTYVLGDSSANTFAAGAALSGEFIEERPDVAERFAKAWARAVDDIQNDTESVRKHLIENTFTSAEIAPVIPMVNYQMVSDLSDDDLGNFQKFIDFAHQEGILKETVDVKGFLKEY</sequence>
<dbReference type="Proteomes" id="UP000051184">
    <property type="component" value="Unassembled WGS sequence"/>
</dbReference>
<dbReference type="AlphaFoldDB" id="A0A0P1IUD3"/>
<dbReference type="Gene3D" id="3.40.190.10">
    <property type="entry name" value="Periplasmic binding protein-like II"/>
    <property type="match status" value="2"/>
</dbReference>
<keyword evidence="2" id="KW-0732">Signal</keyword>
<dbReference type="STRING" id="1715691.TA5113_00557"/>
<dbReference type="InterPro" id="IPR015168">
    <property type="entry name" value="SsuA/THI5"/>
</dbReference>
<protein>
    <submittedName>
        <fullName evidence="4">ABC transporter, substrate-binding protein, aliphatic sulfonates family</fullName>
    </submittedName>
</protein>
<dbReference type="Pfam" id="PF09084">
    <property type="entry name" value="NMT1"/>
    <property type="match status" value="1"/>
</dbReference>
<reference evidence="5" key="1">
    <citation type="submission" date="2015-09" db="EMBL/GenBank/DDBJ databases">
        <authorList>
            <person name="Rodrigo-Torres Lidia"/>
            <person name="Arahal R.David."/>
        </authorList>
    </citation>
    <scope>NUCLEOTIDE SEQUENCE [LARGE SCALE GENOMIC DNA]</scope>
    <source>
        <strain evidence="5">CECT 5114</strain>
    </source>
</reference>